<name>A0A4W3J5H9_CALMI</name>
<dbReference type="STRING" id="7868.ENSCMIP00000034836"/>
<protein>
    <recommendedName>
        <fullName evidence="1">Ig-like domain-containing protein</fullName>
    </recommendedName>
</protein>
<reference evidence="3" key="1">
    <citation type="journal article" date="2006" name="Science">
        <title>Ancient noncoding elements conserved in the human genome.</title>
        <authorList>
            <person name="Venkatesh B."/>
            <person name="Kirkness E.F."/>
            <person name="Loh Y.H."/>
            <person name="Halpern A.L."/>
            <person name="Lee A.P."/>
            <person name="Johnson J."/>
            <person name="Dandona N."/>
            <person name="Viswanathan L.D."/>
            <person name="Tay A."/>
            <person name="Venter J.C."/>
            <person name="Strausberg R.L."/>
            <person name="Brenner S."/>
        </authorList>
    </citation>
    <scope>NUCLEOTIDE SEQUENCE [LARGE SCALE GENOMIC DNA]</scope>
</reference>
<dbReference type="GO" id="GO:0032703">
    <property type="term" value="P:negative regulation of interleukin-2 production"/>
    <property type="evidence" value="ECO:0007669"/>
    <property type="project" value="InterPro"/>
</dbReference>
<feature type="domain" description="Ig-like" evidence="1">
    <location>
        <begin position="32"/>
        <end position="108"/>
    </location>
</feature>
<dbReference type="InterPro" id="IPR036179">
    <property type="entry name" value="Ig-like_dom_sf"/>
</dbReference>
<dbReference type="PROSITE" id="PS50835">
    <property type="entry name" value="IG_LIKE"/>
    <property type="match status" value="1"/>
</dbReference>
<dbReference type="Ensembl" id="ENSCMIT00000035357.1">
    <property type="protein sequence ID" value="ENSCMIP00000034836.1"/>
    <property type="gene ID" value="ENSCMIG00000014767.1"/>
</dbReference>
<reference evidence="3" key="2">
    <citation type="journal article" date="2007" name="PLoS Biol.">
        <title>Survey sequencing and comparative analysis of the elephant shark (Callorhinchus milii) genome.</title>
        <authorList>
            <person name="Venkatesh B."/>
            <person name="Kirkness E.F."/>
            <person name="Loh Y.H."/>
            <person name="Halpern A.L."/>
            <person name="Lee A.P."/>
            <person name="Johnson J."/>
            <person name="Dandona N."/>
            <person name="Viswanathan L.D."/>
            <person name="Tay A."/>
            <person name="Venter J.C."/>
            <person name="Strausberg R.L."/>
            <person name="Brenner S."/>
        </authorList>
    </citation>
    <scope>NUCLEOTIDE SEQUENCE [LARGE SCALE GENOMIC DNA]</scope>
</reference>
<proteinExistence type="predicted"/>
<dbReference type="InParanoid" id="A0A4W3J5H9"/>
<evidence type="ECO:0000313" key="3">
    <source>
        <dbReference type="Proteomes" id="UP000314986"/>
    </source>
</evidence>
<dbReference type="Pfam" id="PF07686">
    <property type="entry name" value="V-set"/>
    <property type="match status" value="1"/>
</dbReference>
<dbReference type="GO" id="GO:0043031">
    <property type="term" value="P:negative regulation of macrophage activation"/>
    <property type="evidence" value="ECO:0007669"/>
    <property type="project" value="InterPro"/>
</dbReference>
<dbReference type="InterPro" id="IPR013783">
    <property type="entry name" value="Ig-like_fold"/>
</dbReference>
<reference evidence="2" key="4">
    <citation type="submission" date="2025-08" db="UniProtKB">
        <authorList>
            <consortium name="Ensembl"/>
        </authorList>
    </citation>
    <scope>IDENTIFICATION</scope>
</reference>
<dbReference type="InterPro" id="IPR003599">
    <property type="entry name" value="Ig_sub"/>
</dbReference>
<dbReference type="InterPro" id="IPR013106">
    <property type="entry name" value="Ig_V-set"/>
</dbReference>
<organism evidence="2 3">
    <name type="scientific">Callorhinchus milii</name>
    <name type="common">Ghost shark</name>
    <dbReference type="NCBI Taxonomy" id="7868"/>
    <lineage>
        <taxon>Eukaryota</taxon>
        <taxon>Metazoa</taxon>
        <taxon>Chordata</taxon>
        <taxon>Craniata</taxon>
        <taxon>Vertebrata</taxon>
        <taxon>Chondrichthyes</taxon>
        <taxon>Holocephali</taxon>
        <taxon>Chimaeriformes</taxon>
        <taxon>Callorhinchidae</taxon>
        <taxon>Callorhinchus</taxon>
    </lineage>
</organism>
<dbReference type="PANTHER" id="PTHR15466">
    <property type="entry name" value="V-SET AND IMMUNOGLOBULIN DOMAIN CONTAINING 4"/>
    <property type="match status" value="1"/>
</dbReference>
<dbReference type="GO" id="GO:0042130">
    <property type="term" value="P:negative regulation of T cell proliferation"/>
    <property type="evidence" value="ECO:0007669"/>
    <property type="project" value="InterPro"/>
</dbReference>
<dbReference type="AlphaFoldDB" id="A0A4W3J5H9"/>
<reference evidence="2" key="5">
    <citation type="submission" date="2025-09" db="UniProtKB">
        <authorList>
            <consortium name="Ensembl"/>
        </authorList>
    </citation>
    <scope>IDENTIFICATION</scope>
</reference>
<dbReference type="SUPFAM" id="SSF48726">
    <property type="entry name" value="Immunoglobulin"/>
    <property type="match status" value="1"/>
</dbReference>
<dbReference type="Proteomes" id="UP000314986">
    <property type="component" value="Unassembled WGS sequence"/>
</dbReference>
<dbReference type="SMART" id="SM00406">
    <property type="entry name" value="IGv"/>
    <property type="match status" value="1"/>
</dbReference>
<dbReference type="PANTHER" id="PTHR15466:SF2">
    <property type="entry name" value="V-SET AND IMMUNOGLOBULIN DOMAIN-CONTAINING PROTEIN 4"/>
    <property type="match status" value="1"/>
</dbReference>
<dbReference type="SMART" id="SM00409">
    <property type="entry name" value="IG"/>
    <property type="match status" value="1"/>
</dbReference>
<evidence type="ECO:0000259" key="1">
    <source>
        <dbReference type="PROSITE" id="PS50835"/>
    </source>
</evidence>
<dbReference type="InterPro" id="IPR039939">
    <property type="entry name" value="VSIG4"/>
</dbReference>
<keyword evidence="3" id="KW-1185">Reference proteome</keyword>
<accession>A0A4W3J5H9</accession>
<dbReference type="InterPro" id="IPR007110">
    <property type="entry name" value="Ig-like_dom"/>
</dbReference>
<dbReference type="Gene3D" id="2.60.40.10">
    <property type="entry name" value="Immunoglobulins"/>
    <property type="match status" value="1"/>
</dbReference>
<sequence>MKQALNHTKLICFTGDSAHLFAPQEVTGQLRKSIILPCSYKASHFYTEKQVTWYFGKHGPILHRNASEVHTFPSFNQKKLSINSKPRSGNVSLTLENLQYSDMGTYTCEFPVCTPPIFLYLEWNVPTLPGGLHPASHNSRKR</sequence>
<reference evidence="3" key="3">
    <citation type="journal article" date="2014" name="Nature">
        <title>Elephant shark genome provides unique insights into gnathostome evolution.</title>
        <authorList>
            <consortium name="International Elephant Shark Genome Sequencing Consortium"/>
            <person name="Venkatesh B."/>
            <person name="Lee A.P."/>
            <person name="Ravi V."/>
            <person name="Maurya A.K."/>
            <person name="Lian M.M."/>
            <person name="Swann J.B."/>
            <person name="Ohta Y."/>
            <person name="Flajnik M.F."/>
            <person name="Sutoh Y."/>
            <person name="Kasahara M."/>
            <person name="Hoon S."/>
            <person name="Gangu V."/>
            <person name="Roy S.W."/>
            <person name="Irimia M."/>
            <person name="Korzh V."/>
            <person name="Kondrychyn I."/>
            <person name="Lim Z.W."/>
            <person name="Tay B.H."/>
            <person name="Tohari S."/>
            <person name="Kong K.W."/>
            <person name="Ho S."/>
            <person name="Lorente-Galdos B."/>
            <person name="Quilez J."/>
            <person name="Marques-Bonet T."/>
            <person name="Raney B.J."/>
            <person name="Ingham P.W."/>
            <person name="Tay A."/>
            <person name="Hillier L.W."/>
            <person name="Minx P."/>
            <person name="Boehm T."/>
            <person name="Wilson R.K."/>
            <person name="Brenner S."/>
            <person name="Warren W.C."/>
        </authorList>
    </citation>
    <scope>NUCLEOTIDE SEQUENCE [LARGE SCALE GENOMIC DNA]</scope>
</reference>
<evidence type="ECO:0000313" key="2">
    <source>
        <dbReference type="Ensembl" id="ENSCMIP00000034836.1"/>
    </source>
</evidence>